<organism evidence="10 11">
    <name type="scientific">Sphingomonas immobilis</name>
    <dbReference type="NCBI Taxonomy" id="3063997"/>
    <lineage>
        <taxon>Bacteria</taxon>
        <taxon>Pseudomonadati</taxon>
        <taxon>Pseudomonadota</taxon>
        <taxon>Alphaproteobacteria</taxon>
        <taxon>Sphingomonadales</taxon>
        <taxon>Sphingomonadaceae</taxon>
        <taxon>Sphingomonas</taxon>
    </lineage>
</organism>
<feature type="transmembrane region" description="Helical" evidence="6">
    <location>
        <begin position="397"/>
        <end position="420"/>
    </location>
</feature>
<dbReference type="RefSeq" id="WP_304559646.1">
    <property type="nucleotide sequence ID" value="NZ_JAUQSZ010000001.1"/>
</dbReference>
<dbReference type="InterPro" id="IPR001789">
    <property type="entry name" value="Sig_transdc_resp-reg_receiver"/>
</dbReference>
<evidence type="ECO:0000313" key="10">
    <source>
        <dbReference type="EMBL" id="MDO7841204.1"/>
    </source>
</evidence>
<evidence type="ECO:0000256" key="3">
    <source>
        <dbReference type="ARBA" id="ARBA00022553"/>
    </source>
</evidence>
<dbReference type="InterPro" id="IPR036097">
    <property type="entry name" value="HisK_dim/P_sf"/>
</dbReference>
<dbReference type="CDD" id="cd00082">
    <property type="entry name" value="HisKA"/>
    <property type="match status" value="1"/>
</dbReference>
<protein>
    <recommendedName>
        <fullName evidence="2">histidine kinase</fullName>
        <ecNumber evidence="2">2.7.13.3</ecNumber>
    </recommendedName>
</protein>
<proteinExistence type="predicted"/>
<keyword evidence="6" id="KW-0472">Membrane</keyword>
<sequence length="814" mass="87060">MSMFRPFTVIAPLLAILMLVAAPMVRAAGAPDAFDAKIAEAKAAMVANPMATIEKARAAEAIAATLPPARRVTALATARWLSGEAYSRLGDMRNAAPLIEGAYKSIAQDPKPTKLKGDLLLSLGGVHMAKADVARALSDFQQAHDTFRDTGETRSRAIALLSIALLYQEANDYPKTLRYADQAREVYSADPQLLMPILNIRGCALKEMHRYAEAEKQFREAIMLGRKMHSPMLEARLLSNLARTQLLAGHLDAADRTIAEGLQYGKDKAAAAGVAQFWPLAAQAALQHHDARRAAELITRAFADRDPANPTLADREAHETAYLAFKAIGDDKQAMAHLEAQKHLDDEASRATASSNSALASARFDFANQELRITKLRNDELTRTAAFERARADTQRLIFIGAAVVTVVIVGLLGVGLFTIRRSRNEVRAANIDLAATNVALAKALAAKTEFLATTSHEIRTPLNGILGMTQVILADQNLAPTLRDRLGVVHGAGVTMRALVDDILDVAKMETGNMTIEQAPFDLKATLRDVCRLWQEQAKAKGLGFALDLDAAPDRIVGDAARLRQIVFNLLSNALKFTEKGEVRLSVRAVDDVLTIAISDSGIGIPADKYDLIFESFRQVDAGTTRRFGGTGLGLSICRNLARAMDGDVRVESVLDAGSTFFVDLPLVLAEPAVEETADAAPSVLLIVDRNPIARAMLRAVLEPRAGTIVFAASIEEAVTRIGDGGVAQILVDQGCVPAEDIDAALSGLARAAAGATTTLLWAAPDDGMRASAMKAGIDRIVAKPIAGAALAALMYDTELQQTVANGLVTRAA</sequence>
<feature type="signal peptide" evidence="7">
    <location>
        <begin position="1"/>
        <end position="27"/>
    </location>
</feature>
<gene>
    <name evidence="10" type="ORF">Q5H94_02595</name>
</gene>
<dbReference type="SMART" id="SM00388">
    <property type="entry name" value="HisKA"/>
    <property type="match status" value="1"/>
</dbReference>
<dbReference type="PROSITE" id="PS50109">
    <property type="entry name" value="HIS_KIN"/>
    <property type="match status" value="1"/>
</dbReference>
<reference evidence="10" key="1">
    <citation type="submission" date="2023-07" db="EMBL/GenBank/DDBJ databases">
        <authorList>
            <person name="Kim M.K."/>
        </authorList>
    </citation>
    <scope>NUCLEOTIDE SEQUENCE</scope>
    <source>
        <strain evidence="10">CA1-15</strain>
    </source>
</reference>
<comment type="caution">
    <text evidence="10">The sequence shown here is derived from an EMBL/GenBank/DDBJ whole genome shotgun (WGS) entry which is preliminary data.</text>
</comment>
<evidence type="ECO:0000256" key="6">
    <source>
        <dbReference type="SAM" id="Phobius"/>
    </source>
</evidence>
<dbReference type="InterPro" id="IPR011990">
    <property type="entry name" value="TPR-like_helical_dom_sf"/>
</dbReference>
<keyword evidence="3 5" id="KW-0597">Phosphoprotein</keyword>
<dbReference type="PANTHER" id="PTHR45339">
    <property type="entry name" value="HYBRID SIGNAL TRANSDUCTION HISTIDINE KINASE J"/>
    <property type="match status" value="1"/>
</dbReference>
<evidence type="ECO:0000259" key="9">
    <source>
        <dbReference type="PROSITE" id="PS50110"/>
    </source>
</evidence>
<feature type="chain" id="PRO_5046627677" description="histidine kinase" evidence="7">
    <location>
        <begin position="28"/>
        <end position="814"/>
    </location>
</feature>
<dbReference type="Gene3D" id="1.10.287.130">
    <property type="match status" value="1"/>
</dbReference>
<dbReference type="EMBL" id="JAUQSZ010000001">
    <property type="protein sequence ID" value="MDO7841204.1"/>
    <property type="molecule type" value="Genomic_DNA"/>
</dbReference>
<dbReference type="InterPro" id="IPR019734">
    <property type="entry name" value="TPR_rpt"/>
</dbReference>
<evidence type="ECO:0000256" key="4">
    <source>
        <dbReference type="ARBA" id="ARBA00023012"/>
    </source>
</evidence>
<dbReference type="Gene3D" id="3.30.565.10">
    <property type="entry name" value="Histidine kinase-like ATPase, C-terminal domain"/>
    <property type="match status" value="1"/>
</dbReference>
<keyword evidence="4" id="KW-0902">Two-component regulatory system</keyword>
<feature type="modified residue" description="4-aspartylphosphate" evidence="5">
    <location>
        <position position="734"/>
    </location>
</feature>
<evidence type="ECO:0000259" key="8">
    <source>
        <dbReference type="PROSITE" id="PS50109"/>
    </source>
</evidence>
<keyword evidence="10" id="KW-0067">ATP-binding</keyword>
<dbReference type="SUPFAM" id="SSF47384">
    <property type="entry name" value="Homodimeric domain of signal transducing histidine kinase"/>
    <property type="match status" value="1"/>
</dbReference>
<dbReference type="Gene3D" id="1.25.40.10">
    <property type="entry name" value="Tetratricopeptide repeat domain"/>
    <property type="match status" value="1"/>
</dbReference>
<dbReference type="Gene3D" id="3.40.50.2300">
    <property type="match status" value="1"/>
</dbReference>
<evidence type="ECO:0000256" key="2">
    <source>
        <dbReference type="ARBA" id="ARBA00012438"/>
    </source>
</evidence>
<feature type="domain" description="Response regulatory" evidence="9">
    <location>
        <begin position="685"/>
        <end position="800"/>
    </location>
</feature>
<dbReference type="Proteomes" id="UP001176468">
    <property type="component" value="Unassembled WGS sequence"/>
</dbReference>
<accession>A0ABT8ZVN1</accession>
<dbReference type="EC" id="2.7.13.3" evidence="2"/>
<dbReference type="InterPro" id="IPR011006">
    <property type="entry name" value="CheY-like_superfamily"/>
</dbReference>
<evidence type="ECO:0000313" key="11">
    <source>
        <dbReference type="Proteomes" id="UP001176468"/>
    </source>
</evidence>
<dbReference type="PRINTS" id="PR00344">
    <property type="entry name" value="BCTRLSENSOR"/>
</dbReference>
<evidence type="ECO:0000256" key="5">
    <source>
        <dbReference type="PROSITE-ProRule" id="PRU00169"/>
    </source>
</evidence>
<dbReference type="Pfam" id="PF00512">
    <property type="entry name" value="HisKA"/>
    <property type="match status" value="1"/>
</dbReference>
<feature type="domain" description="Histidine kinase" evidence="8">
    <location>
        <begin position="454"/>
        <end position="670"/>
    </location>
</feature>
<dbReference type="SMART" id="SM00028">
    <property type="entry name" value="TPR"/>
    <property type="match status" value="4"/>
</dbReference>
<dbReference type="PROSITE" id="PS50110">
    <property type="entry name" value="RESPONSE_REGULATORY"/>
    <property type="match status" value="1"/>
</dbReference>
<dbReference type="InterPro" id="IPR003661">
    <property type="entry name" value="HisK_dim/P_dom"/>
</dbReference>
<dbReference type="InterPro" id="IPR036890">
    <property type="entry name" value="HATPase_C_sf"/>
</dbReference>
<dbReference type="PANTHER" id="PTHR45339:SF1">
    <property type="entry name" value="HYBRID SIGNAL TRANSDUCTION HISTIDINE KINASE J"/>
    <property type="match status" value="1"/>
</dbReference>
<dbReference type="CDD" id="cd16922">
    <property type="entry name" value="HATPase_EvgS-ArcB-TorS-like"/>
    <property type="match status" value="1"/>
</dbReference>
<dbReference type="GO" id="GO:0005524">
    <property type="term" value="F:ATP binding"/>
    <property type="evidence" value="ECO:0007669"/>
    <property type="project" value="UniProtKB-KW"/>
</dbReference>
<name>A0ABT8ZVN1_9SPHN</name>
<keyword evidence="6" id="KW-0812">Transmembrane</keyword>
<dbReference type="InterPro" id="IPR003594">
    <property type="entry name" value="HATPase_dom"/>
</dbReference>
<keyword evidence="11" id="KW-1185">Reference proteome</keyword>
<dbReference type="InterPro" id="IPR004358">
    <property type="entry name" value="Sig_transdc_His_kin-like_C"/>
</dbReference>
<keyword evidence="6" id="KW-1133">Transmembrane helix</keyword>
<dbReference type="SUPFAM" id="SSF48452">
    <property type="entry name" value="TPR-like"/>
    <property type="match status" value="2"/>
</dbReference>
<dbReference type="Pfam" id="PF02518">
    <property type="entry name" value="HATPase_c"/>
    <property type="match status" value="1"/>
</dbReference>
<dbReference type="SMART" id="SM00387">
    <property type="entry name" value="HATPase_c"/>
    <property type="match status" value="1"/>
</dbReference>
<comment type="catalytic activity">
    <reaction evidence="1">
        <text>ATP + protein L-histidine = ADP + protein N-phospho-L-histidine.</text>
        <dbReference type="EC" id="2.7.13.3"/>
    </reaction>
</comment>
<evidence type="ECO:0000256" key="7">
    <source>
        <dbReference type="SAM" id="SignalP"/>
    </source>
</evidence>
<dbReference type="SUPFAM" id="SSF52172">
    <property type="entry name" value="CheY-like"/>
    <property type="match status" value="1"/>
</dbReference>
<keyword evidence="10" id="KW-0547">Nucleotide-binding</keyword>
<dbReference type="SUPFAM" id="SSF55874">
    <property type="entry name" value="ATPase domain of HSP90 chaperone/DNA topoisomerase II/histidine kinase"/>
    <property type="match status" value="1"/>
</dbReference>
<dbReference type="InterPro" id="IPR005467">
    <property type="entry name" value="His_kinase_dom"/>
</dbReference>
<evidence type="ECO:0000256" key="1">
    <source>
        <dbReference type="ARBA" id="ARBA00000085"/>
    </source>
</evidence>
<keyword evidence="7" id="KW-0732">Signal</keyword>